<organism evidence="2 3">
    <name type="scientific">Ricinus communis</name>
    <name type="common">Castor bean</name>
    <dbReference type="NCBI Taxonomy" id="3988"/>
    <lineage>
        <taxon>Eukaryota</taxon>
        <taxon>Viridiplantae</taxon>
        <taxon>Streptophyta</taxon>
        <taxon>Embryophyta</taxon>
        <taxon>Tracheophyta</taxon>
        <taxon>Spermatophyta</taxon>
        <taxon>Magnoliopsida</taxon>
        <taxon>eudicotyledons</taxon>
        <taxon>Gunneridae</taxon>
        <taxon>Pentapetalae</taxon>
        <taxon>rosids</taxon>
        <taxon>fabids</taxon>
        <taxon>Malpighiales</taxon>
        <taxon>Euphorbiaceae</taxon>
        <taxon>Acalyphoideae</taxon>
        <taxon>Acalypheae</taxon>
        <taxon>Ricinus</taxon>
    </lineage>
</organism>
<protein>
    <submittedName>
        <fullName evidence="2">Uncharacterized protein</fullName>
    </submittedName>
</protein>
<reference evidence="3" key="1">
    <citation type="journal article" date="2010" name="Nat. Biotechnol.">
        <title>Draft genome sequence of the oilseed species Ricinus communis.</title>
        <authorList>
            <person name="Chan A.P."/>
            <person name="Crabtree J."/>
            <person name="Zhao Q."/>
            <person name="Lorenzi H."/>
            <person name="Orvis J."/>
            <person name="Puiu D."/>
            <person name="Melake-Berhan A."/>
            <person name="Jones K.M."/>
            <person name="Redman J."/>
            <person name="Chen G."/>
            <person name="Cahoon E.B."/>
            <person name="Gedil M."/>
            <person name="Stanke M."/>
            <person name="Haas B.J."/>
            <person name="Wortman J.R."/>
            <person name="Fraser-Liggett C.M."/>
            <person name="Ravel J."/>
            <person name="Rabinowicz P.D."/>
        </authorList>
    </citation>
    <scope>NUCLEOTIDE SEQUENCE [LARGE SCALE GENOMIC DNA]</scope>
    <source>
        <strain evidence="3">cv. Hale</strain>
    </source>
</reference>
<name>B9TN27_RICCO</name>
<evidence type="ECO:0000313" key="2">
    <source>
        <dbReference type="EMBL" id="EEF22737.1"/>
    </source>
</evidence>
<evidence type="ECO:0000313" key="3">
    <source>
        <dbReference type="Proteomes" id="UP000008311"/>
    </source>
</evidence>
<keyword evidence="3" id="KW-1185">Reference proteome</keyword>
<dbReference type="AlphaFoldDB" id="B9TN27"/>
<proteinExistence type="predicted"/>
<feature type="compositionally biased region" description="Basic and acidic residues" evidence="1">
    <location>
        <begin position="83"/>
        <end position="102"/>
    </location>
</feature>
<feature type="region of interest" description="Disordered" evidence="1">
    <location>
        <begin position="62"/>
        <end position="103"/>
    </location>
</feature>
<dbReference type="EMBL" id="EQ990989">
    <property type="protein sequence ID" value="EEF22737.1"/>
    <property type="molecule type" value="Genomic_DNA"/>
</dbReference>
<evidence type="ECO:0000256" key="1">
    <source>
        <dbReference type="SAM" id="MobiDB-lite"/>
    </source>
</evidence>
<dbReference type="InParanoid" id="B9TN27"/>
<gene>
    <name evidence="2" type="ORF">RCOM_2028680</name>
</gene>
<sequence length="165" mass="18035">MPRYIKGRFSRFSIWSLRCRFRSRSRRRRFAVPAARTPLAGASSFEGHAWCPARGGLVCGVLSRTRGRPSPPDRQRSPAPSLRDCRPDGPGEPRARAADRPRALPSGCTRCALRPAPPASWTGVAAVKGWTLRTWLPAGPLRQRRAGAGCPAHAHEVCRAARAPP</sequence>
<dbReference type="Proteomes" id="UP000008311">
    <property type="component" value="Unassembled WGS sequence"/>
</dbReference>
<accession>B9TN27</accession>